<dbReference type="Proteomes" id="UP001207742">
    <property type="component" value="Unassembled WGS sequence"/>
</dbReference>
<proteinExistence type="predicted"/>
<keyword evidence="3" id="KW-1185">Reference proteome</keyword>
<comment type="caution">
    <text evidence="2">The sequence shown here is derived from an EMBL/GenBank/DDBJ whole genome shotgun (WGS) entry which is preliminary data.</text>
</comment>
<dbReference type="Gene3D" id="3.90.1580.10">
    <property type="entry name" value="paralog of FGE (formylglycine-generating enzyme)"/>
    <property type="match status" value="1"/>
</dbReference>
<organism evidence="2 3">
    <name type="scientific">Chitinophaga nivalis</name>
    <dbReference type="NCBI Taxonomy" id="2991709"/>
    <lineage>
        <taxon>Bacteria</taxon>
        <taxon>Pseudomonadati</taxon>
        <taxon>Bacteroidota</taxon>
        <taxon>Chitinophagia</taxon>
        <taxon>Chitinophagales</taxon>
        <taxon>Chitinophagaceae</taxon>
        <taxon>Chitinophaga</taxon>
    </lineage>
</organism>
<dbReference type="Pfam" id="PF03781">
    <property type="entry name" value="FGE-sulfatase"/>
    <property type="match status" value="1"/>
</dbReference>
<feature type="domain" description="Sulfatase-modifying factor enzyme-like" evidence="1">
    <location>
        <begin position="17"/>
        <end position="265"/>
    </location>
</feature>
<dbReference type="PANTHER" id="PTHR23150">
    <property type="entry name" value="SULFATASE MODIFYING FACTOR 1, 2"/>
    <property type="match status" value="1"/>
</dbReference>
<protein>
    <submittedName>
        <fullName evidence="2">Formylglycine-generating enzyme family protein</fullName>
    </submittedName>
</protein>
<name>A0ABT3IEX0_9BACT</name>
<accession>A0ABT3IEX0</accession>
<dbReference type="RefSeq" id="WP_264726839.1">
    <property type="nucleotide sequence ID" value="NZ_JAPDNR010000001.1"/>
</dbReference>
<dbReference type="InterPro" id="IPR042095">
    <property type="entry name" value="SUMF_sf"/>
</dbReference>
<dbReference type="EMBL" id="JAPDNS010000001">
    <property type="protein sequence ID" value="MCW3482451.1"/>
    <property type="molecule type" value="Genomic_DNA"/>
</dbReference>
<dbReference type="SUPFAM" id="SSF56436">
    <property type="entry name" value="C-type lectin-like"/>
    <property type="match status" value="1"/>
</dbReference>
<evidence type="ECO:0000313" key="3">
    <source>
        <dbReference type="Proteomes" id="UP001207742"/>
    </source>
</evidence>
<dbReference type="InterPro" id="IPR051043">
    <property type="entry name" value="Sulfatase_Mod_Factor_Kinase"/>
</dbReference>
<dbReference type="InterPro" id="IPR016187">
    <property type="entry name" value="CTDL_fold"/>
</dbReference>
<sequence>MLLMLLGTSHLFAQSDTSFVLIPAGTYTVGSKENIPNPQRQIHTDSFYIAATELTNAAFAKFVAATGYITDAEKYHSAMVFIPGLAEFQWLEDSTAYWRYPNGISRGGIENKMQHPVTTISYRDAMAYCQWAHVRLPSLEEWEIASRAGATTPYFWGSVQQEIGTYANVWHGRNHLQADSSDGYMYTAPVASFKPNAWGLYDMYGNIFEFCTGQLPTDPKGRNIVHARGGSWWCSQHACSFFNSVDIGRVSPRASFSNQGFRVVKLP</sequence>
<dbReference type="InterPro" id="IPR005532">
    <property type="entry name" value="SUMF_dom"/>
</dbReference>
<reference evidence="2 3" key="1">
    <citation type="submission" date="2022-10" db="EMBL/GenBank/DDBJ databases">
        <title>Chitinophaga nivalis PC15 sp. nov., isolated from Pyeongchang county, South Korea.</title>
        <authorList>
            <person name="Trinh H.N."/>
        </authorList>
    </citation>
    <scope>NUCLEOTIDE SEQUENCE [LARGE SCALE GENOMIC DNA]</scope>
    <source>
        <strain evidence="2 3">PC14</strain>
    </source>
</reference>
<dbReference type="PANTHER" id="PTHR23150:SF19">
    <property type="entry name" value="FORMYLGLYCINE-GENERATING ENZYME"/>
    <property type="match status" value="1"/>
</dbReference>
<evidence type="ECO:0000313" key="2">
    <source>
        <dbReference type="EMBL" id="MCW3482451.1"/>
    </source>
</evidence>
<evidence type="ECO:0000259" key="1">
    <source>
        <dbReference type="Pfam" id="PF03781"/>
    </source>
</evidence>
<gene>
    <name evidence="2" type="ORF">OL497_00965</name>
</gene>